<evidence type="ECO:0000256" key="7">
    <source>
        <dbReference type="ARBA" id="ARBA00022989"/>
    </source>
</evidence>
<dbReference type="InterPro" id="IPR018229">
    <property type="entry name" value="Rhodopsin_retinal_BS"/>
</dbReference>
<keyword evidence="8" id="KW-0157">Chromophore</keyword>
<keyword evidence="9 12" id="KW-0472">Membrane</keyword>
<dbReference type="PROSITE" id="PS00950">
    <property type="entry name" value="BACTERIAL_OPSIN_1"/>
    <property type="match status" value="1"/>
</dbReference>
<dbReference type="GO" id="GO:0009881">
    <property type="term" value="F:photoreceptor activity"/>
    <property type="evidence" value="ECO:0007669"/>
    <property type="project" value="UniProtKB-KW"/>
</dbReference>
<feature type="transmembrane region" description="Helical" evidence="12">
    <location>
        <begin position="33"/>
        <end position="54"/>
    </location>
</feature>
<comment type="similarity">
    <text evidence="2">Belongs to the archaeal/bacterial/fungal opsin family.</text>
</comment>
<dbReference type="GO" id="GO:0005216">
    <property type="term" value="F:monoatomic ion channel activity"/>
    <property type="evidence" value="ECO:0007669"/>
    <property type="project" value="InterPro"/>
</dbReference>
<dbReference type="Gene3D" id="3.40.50.300">
    <property type="entry name" value="P-loop containing nucleotide triphosphate hydrolases"/>
    <property type="match status" value="1"/>
</dbReference>
<feature type="transmembrane region" description="Helical" evidence="12">
    <location>
        <begin position="233"/>
        <end position="252"/>
    </location>
</feature>
<feature type="compositionally biased region" description="Low complexity" evidence="11">
    <location>
        <begin position="281"/>
        <end position="303"/>
    </location>
</feature>
<comment type="caution">
    <text evidence="13">The sequence shown here is derived from an EMBL/GenBank/DDBJ whole genome shotgun (WGS) entry which is preliminary data.</text>
</comment>
<dbReference type="PANTHER" id="PTHR28286">
    <property type="match status" value="1"/>
</dbReference>
<feature type="transmembrane region" description="Helical" evidence="12">
    <location>
        <begin position="163"/>
        <end position="182"/>
    </location>
</feature>
<evidence type="ECO:0000313" key="13">
    <source>
        <dbReference type="EMBL" id="RMZ03574.1"/>
    </source>
</evidence>
<keyword evidence="3" id="KW-0600">Photoreceptor protein</keyword>
<keyword evidence="5 12" id="KW-0812">Transmembrane</keyword>
<evidence type="ECO:0000256" key="4">
    <source>
        <dbReference type="ARBA" id="ARBA00022606"/>
    </source>
</evidence>
<accession>A0A3M7GR31</accession>
<keyword evidence="10" id="KW-0675">Receptor</keyword>
<dbReference type="CDD" id="cd15239">
    <property type="entry name" value="7tm_YRO2_fungal-like"/>
    <property type="match status" value="1"/>
</dbReference>
<comment type="subcellular location">
    <subcellularLocation>
        <location evidence="1">Membrane</location>
        <topology evidence="1">Multi-pass membrane protein</topology>
    </subcellularLocation>
</comment>
<dbReference type="VEuPathDB" id="FungiDB:BTJ68_12038"/>
<dbReference type="Gene3D" id="1.20.1070.10">
    <property type="entry name" value="Rhodopsin 7-helix transmembrane proteins"/>
    <property type="match status" value="1"/>
</dbReference>
<keyword evidence="4" id="KW-0716">Sensory transduction</keyword>
<evidence type="ECO:0000256" key="8">
    <source>
        <dbReference type="ARBA" id="ARBA00022991"/>
    </source>
</evidence>
<evidence type="ECO:0000256" key="10">
    <source>
        <dbReference type="ARBA" id="ARBA00023170"/>
    </source>
</evidence>
<dbReference type="InterPro" id="IPR027417">
    <property type="entry name" value="P-loop_NTPase"/>
</dbReference>
<dbReference type="SUPFAM" id="SSF81321">
    <property type="entry name" value="Family A G protein-coupled receptor-like"/>
    <property type="match status" value="1"/>
</dbReference>
<proteinExistence type="inferred from homology"/>
<dbReference type="AlphaFoldDB" id="A0A3M7GR31"/>
<evidence type="ECO:0000256" key="1">
    <source>
        <dbReference type="ARBA" id="ARBA00004141"/>
    </source>
</evidence>
<dbReference type="GO" id="GO:0007602">
    <property type="term" value="P:phototransduction"/>
    <property type="evidence" value="ECO:0007669"/>
    <property type="project" value="UniProtKB-KW"/>
</dbReference>
<reference evidence="13 14" key="1">
    <citation type="journal article" date="2018" name="BMC Genomics">
        <title>Genomic evidence for intraspecific hybridization in a clonal and extremely halotolerant yeast.</title>
        <authorList>
            <person name="Gostincar C."/>
            <person name="Stajich J.E."/>
            <person name="Zupancic J."/>
            <person name="Zalar P."/>
            <person name="Gunde-Cimerman N."/>
        </authorList>
    </citation>
    <scope>NUCLEOTIDE SEQUENCE [LARGE SCALE GENOMIC DNA]</scope>
    <source>
        <strain evidence="13 14">EXF-562</strain>
    </source>
</reference>
<evidence type="ECO:0000313" key="14">
    <source>
        <dbReference type="Proteomes" id="UP000280598"/>
    </source>
</evidence>
<dbReference type="FunFam" id="1.20.1070.10:FF:000160">
    <property type="entry name" value="Related to Opsin-1"/>
    <property type="match status" value="1"/>
</dbReference>
<evidence type="ECO:0000256" key="5">
    <source>
        <dbReference type="ARBA" id="ARBA00022692"/>
    </source>
</evidence>
<evidence type="ECO:0000256" key="11">
    <source>
        <dbReference type="SAM" id="MobiDB-lite"/>
    </source>
</evidence>
<evidence type="ECO:0000256" key="12">
    <source>
        <dbReference type="SAM" id="Phobius"/>
    </source>
</evidence>
<evidence type="ECO:0000256" key="3">
    <source>
        <dbReference type="ARBA" id="ARBA00022543"/>
    </source>
</evidence>
<organism evidence="13 14">
    <name type="scientific">Hortaea werneckii</name>
    <name type="common">Black yeast</name>
    <name type="synonym">Cladosporium werneckii</name>
    <dbReference type="NCBI Taxonomy" id="91943"/>
    <lineage>
        <taxon>Eukaryota</taxon>
        <taxon>Fungi</taxon>
        <taxon>Dikarya</taxon>
        <taxon>Ascomycota</taxon>
        <taxon>Pezizomycotina</taxon>
        <taxon>Dothideomycetes</taxon>
        <taxon>Dothideomycetidae</taxon>
        <taxon>Mycosphaerellales</taxon>
        <taxon>Teratosphaeriaceae</taxon>
        <taxon>Hortaea</taxon>
    </lineage>
</organism>
<evidence type="ECO:0000256" key="9">
    <source>
        <dbReference type="ARBA" id="ARBA00023136"/>
    </source>
</evidence>
<feature type="transmembrane region" description="Helical" evidence="12">
    <location>
        <begin position="194"/>
        <end position="213"/>
    </location>
</feature>
<dbReference type="PRINTS" id="PR00251">
    <property type="entry name" value="BACTRLOPSIN"/>
</dbReference>
<dbReference type="GO" id="GO:0005783">
    <property type="term" value="C:endoplasmic reticulum"/>
    <property type="evidence" value="ECO:0007669"/>
    <property type="project" value="TreeGrafter"/>
</dbReference>
<name>A0A3M7GR31_HORWE</name>
<dbReference type="InterPro" id="IPR043476">
    <property type="entry name" value="Yro2-like_7TM"/>
</dbReference>
<dbReference type="GO" id="GO:0005886">
    <property type="term" value="C:plasma membrane"/>
    <property type="evidence" value="ECO:0007669"/>
    <property type="project" value="TreeGrafter"/>
</dbReference>
<dbReference type="Pfam" id="PF01036">
    <property type="entry name" value="Bac_rhodopsin"/>
    <property type="match status" value="1"/>
</dbReference>
<gene>
    <name evidence="13" type="ORF">D0860_06761</name>
</gene>
<evidence type="ECO:0000256" key="6">
    <source>
        <dbReference type="ARBA" id="ARBA00022925"/>
    </source>
</evidence>
<protein>
    <submittedName>
        <fullName evidence="13">Uncharacterized protein</fullName>
    </submittedName>
</protein>
<dbReference type="PROSITE" id="PS00327">
    <property type="entry name" value="BACTERIAL_OPSIN_RET"/>
    <property type="match status" value="1"/>
</dbReference>
<feature type="transmembrane region" description="Helical" evidence="12">
    <location>
        <begin position="137"/>
        <end position="157"/>
    </location>
</feature>
<dbReference type="VEuPathDB" id="FungiDB:BTJ68_12037"/>
<dbReference type="EMBL" id="QWIS01000162">
    <property type="protein sequence ID" value="RMZ03574.1"/>
    <property type="molecule type" value="Genomic_DNA"/>
</dbReference>
<feature type="region of interest" description="Disordered" evidence="11">
    <location>
        <begin position="278"/>
        <end position="303"/>
    </location>
</feature>
<dbReference type="SMART" id="SM01021">
    <property type="entry name" value="Bac_rhodopsin"/>
    <property type="match status" value="1"/>
</dbReference>
<keyword evidence="6" id="KW-0681">Retinal protein</keyword>
<feature type="transmembrane region" description="Helical" evidence="12">
    <location>
        <begin position="112"/>
        <end position="130"/>
    </location>
</feature>
<dbReference type="PANTHER" id="PTHR28286:SF1">
    <property type="entry name" value="30 KDA HEAT SHOCK PROTEIN-RELATED"/>
    <property type="match status" value="1"/>
</dbReference>
<keyword evidence="7 12" id="KW-1133">Transmembrane helix</keyword>
<dbReference type="CDD" id="cd19495">
    <property type="entry name" value="Elp6"/>
    <property type="match status" value="1"/>
</dbReference>
<evidence type="ECO:0000256" key="2">
    <source>
        <dbReference type="ARBA" id="ARBA00008130"/>
    </source>
</evidence>
<feature type="transmembrane region" description="Helical" evidence="12">
    <location>
        <begin position="61"/>
        <end position="80"/>
    </location>
</feature>
<dbReference type="InterPro" id="IPR001425">
    <property type="entry name" value="Arc/bac/fun_rhodopsins"/>
</dbReference>
<sequence length="671" mass="74057">MAGYMEKRNNALNVNYYPQLEADIEITTHGSDWYWAVTAVMTVATFTFIGLALTKPRQHRVFHYITAAVTMVASIAYFTMGSNLGWTAINVEFERNDPVVRGQDREIFYVRYIDWFITTPLLLMDLLLTAAMPWPTILYVILVDWVMVVTGLVGALVYTRYKWGYYAFGCAALFYIVWVLGWEARKHANVMGKDIGRTFLYCGSLTSFLWMLYPIAWGLCEGGNVISPDSEAVFYGVLDLLAKPVFGALLIWGHRGIDPSRLGLHIHDYDEKDVAIHGEKNGTNGHANGNGHTNGHTNGNTDGETVLRSAFMRKAIPSAPKLSLHTSQPPSSLPHLLNLTRIRRARPRDHAYFRVWNFVEAQTQQRKRPSKKMSQRNRIPPALEPYLRLPPETAQILLTGTLGCSIEWLTTRFVGTLLAPDGPTNTTRDAVGALEGGGCMREKETAVVLASWMRNESFWRSEMRRTCGLDLTKNKPLQTRYTFLDQLHRPSSPADLERSVQAAVAKLSQFPAAAAGESSNKRVVLVLDNPDVLLALGLASAQEFSTTLLKLRSMVHATIVTCAADTPLLAAAGAGGEERVPPTPLEAENAAFAVQQGHGADFVFSARELETGAAKDVSGVLRVTRGGAAFAREAEEGEGDGGAEEVREMEALYLVQRDGNVKVFERGAAST</sequence>
<dbReference type="Proteomes" id="UP000280598">
    <property type="component" value="Unassembled WGS sequence"/>
</dbReference>